<feature type="transmembrane region" description="Helical" evidence="7">
    <location>
        <begin position="12"/>
        <end position="32"/>
    </location>
</feature>
<evidence type="ECO:0000256" key="2">
    <source>
        <dbReference type="ARBA" id="ARBA00022679"/>
    </source>
</evidence>
<keyword evidence="7" id="KW-1133">Transmembrane helix</keyword>
<dbReference type="SUPFAM" id="SSF69593">
    <property type="entry name" value="Glycerol-3-phosphate (1)-acyltransferase"/>
    <property type="match status" value="1"/>
</dbReference>
<keyword evidence="7" id="KW-0812">Transmembrane</keyword>
<evidence type="ECO:0000313" key="9">
    <source>
        <dbReference type="EMBL" id="PIR72711.1"/>
    </source>
</evidence>
<evidence type="ECO:0000313" key="10">
    <source>
        <dbReference type="Proteomes" id="UP000228756"/>
    </source>
</evidence>
<proteinExistence type="predicted"/>
<dbReference type="PANTHER" id="PTHR12497">
    <property type="entry name" value="TAZ PROTEIN TAFAZZIN"/>
    <property type="match status" value="1"/>
</dbReference>
<comment type="caution">
    <text evidence="9">The sequence shown here is derived from an EMBL/GenBank/DDBJ whole genome shotgun (WGS) entry which is preliminary data.</text>
</comment>
<name>A0A2M6NST7_9BACT</name>
<evidence type="ECO:0000256" key="7">
    <source>
        <dbReference type="SAM" id="Phobius"/>
    </source>
</evidence>
<sequence>MKKIKDKLVDKIVLLGTVYTIGVFLAVLLNLFRVLGRIRILHWERFPNYRCSPKLYKNGLILVSNHPSLLEPFLLPVLFWKEYLLHPIQLSPWSTPDKVNYYDKWYWFWIRPLAIPIERGNKQEELRAFVKLRRILNSGGIVVIFPEGGRTCNGKHGEFYWSERGKKIRRLKDGVSLLVQKTGAAVLPTWVDGAENFLPNFPNRTKLYHAFPRFREKITIKIGEPMKFEKVKSSGEISQKLATILLHSADEEE</sequence>
<dbReference type="GO" id="GO:0047184">
    <property type="term" value="F:1-acylglycerophosphocholine O-acyltransferase activity"/>
    <property type="evidence" value="ECO:0007669"/>
    <property type="project" value="TreeGrafter"/>
</dbReference>
<comment type="subcellular location">
    <subcellularLocation>
        <location evidence="1">Membrane</location>
        <topology evidence="1">Peripheral membrane protein</topology>
    </subcellularLocation>
</comment>
<dbReference type="InterPro" id="IPR000872">
    <property type="entry name" value="Tafazzin"/>
</dbReference>
<dbReference type="GO" id="GO:0016020">
    <property type="term" value="C:membrane"/>
    <property type="evidence" value="ECO:0007669"/>
    <property type="project" value="UniProtKB-SubCell"/>
</dbReference>
<keyword evidence="2" id="KW-0808">Transferase</keyword>
<dbReference type="Proteomes" id="UP000228756">
    <property type="component" value="Unassembled WGS sequence"/>
</dbReference>
<dbReference type="PANTHER" id="PTHR12497:SF0">
    <property type="entry name" value="TAFAZZIN"/>
    <property type="match status" value="1"/>
</dbReference>
<feature type="domain" description="Phospholipid/glycerol acyltransferase" evidence="8">
    <location>
        <begin position="60"/>
        <end position="194"/>
    </location>
</feature>
<dbReference type="Pfam" id="PF01553">
    <property type="entry name" value="Acyltransferase"/>
    <property type="match status" value="1"/>
</dbReference>
<dbReference type="InterPro" id="IPR002123">
    <property type="entry name" value="Plipid/glycerol_acylTrfase"/>
</dbReference>
<evidence type="ECO:0000256" key="1">
    <source>
        <dbReference type="ARBA" id="ARBA00004170"/>
    </source>
</evidence>
<evidence type="ECO:0000256" key="5">
    <source>
        <dbReference type="ARBA" id="ARBA00023315"/>
    </source>
</evidence>
<dbReference type="GO" id="GO:0035965">
    <property type="term" value="P:cardiolipin acyl-chain remodeling"/>
    <property type="evidence" value="ECO:0007669"/>
    <property type="project" value="TreeGrafter"/>
</dbReference>
<organism evidence="9 10">
    <name type="scientific">Candidatus Nealsonbacteria bacterium CG10_big_fil_rev_8_21_14_0_10_36_24</name>
    <dbReference type="NCBI Taxonomy" id="1974710"/>
    <lineage>
        <taxon>Bacteria</taxon>
        <taxon>Candidatus Nealsoniibacteriota</taxon>
    </lineage>
</organism>
<evidence type="ECO:0000256" key="4">
    <source>
        <dbReference type="ARBA" id="ARBA00023136"/>
    </source>
</evidence>
<protein>
    <recommendedName>
        <fullName evidence="8">Phospholipid/glycerol acyltransferase domain-containing protein</fullName>
    </recommendedName>
</protein>
<keyword evidence="4 7" id="KW-0472">Membrane</keyword>
<dbReference type="CDD" id="cd07989">
    <property type="entry name" value="LPLAT_AGPAT-like"/>
    <property type="match status" value="1"/>
</dbReference>
<evidence type="ECO:0000256" key="3">
    <source>
        <dbReference type="ARBA" id="ARBA00023098"/>
    </source>
</evidence>
<keyword evidence="3" id="KW-0443">Lipid metabolism</keyword>
<evidence type="ECO:0000259" key="8">
    <source>
        <dbReference type="SMART" id="SM00563"/>
    </source>
</evidence>
<accession>A0A2M6NST7</accession>
<evidence type="ECO:0000256" key="6">
    <source>
        <dbReference type="ARBA" id="ARBA00047906"/>
    </source>
</evidence>
<dbReference type="SMART" id="SM00563">
    <property type="entry name" value="PlsC"/>
    <property type="match status" value="1"/>
</dbReference>
<dbReference type="AlphaFoldDB" id="A0A2M6NST7"/>
<gene>
    <name evidence="9" type="ORF">COU42_00050</name>
</gene>
<dbReference type="EMBL" id="PFCJ01000001">
    <property type="protein sequence ID" value="PIR72711.1"/>
    <property type="molecule type" value="Genomic_DNA"/>
</dbReference>
<keyword evidence="5" id="KW-0012">Acyltransferase</keyword>
<reference evidence="10" key="1">
    <citation type="submission" date="2017-09" db="EMBL/GenBank/DDBJ databases">
        <title>Depth-based differentiation of microbial function through sediment-hosted aquifers and enrichment of novel symbionts in the deep terrestrial subsurface.</title>
        <authorList>
            <person name="Probst A.J."/>
            <person name="Ladd B."/>
            <person name="Jarett J.K."/>
            <person name="Geller-Mcgrath D.E."/>
            <person name="Sieber C.M.K."/>
            <person name="Emerson J.B."/>
            <person name="Anantharaman K."/>
            <person name="Thomas B.C."/>
            <person name="Malmstrom R."/>
            <person name="Stieglmeier M."/>
            <person name="Klingl A."/>
            <person name="Woyke T."/>
            <person name="Ryan C.M."/>
            <person name="Banfield J.F."/>
        </authorList>
    </citation>
    <scope>NUCLEOTIDE SEQUENCE [LARGE SCALE GENOMIC DNA]</scope>
</reference>
<comment type="catalytic activity">
    <reaction evidence="6">
        <text>1'-[1,2-diacyl-sn-glycero-3-phospho],3'-[1-acyl-sn-glycero-3-phospho]-glycerol + a 1,2-diacyl-sn-glycero-3-phosphocholine = a cardiolipin + a 1-acyl-sn-glycero-3-phosphocholine</text>
        <dbReference type="Rhea" id="RHEA:33731"/>
        <dbReference type="ChEBI" id="CHEBI:57643"/>
        <dbReference type="ChEBI" id="CHEBI:58168"/>
        <dbReference type="ChEBI" id="CHEBI:62237"/>
        <dbReference type="ChEBI" id="CHEBI:64743"/>
    </reaction>
    <physiologicalReaction direction="left-to-right" evidence="6">
        <dbReference type="Rhea" id="RHEA:33732"/>
    </physiologicalReaction>
    <physiologicalReaction direction="right-to-left" evidence="6">
        <dbReference type="Rhea" id="RHEA:33733"/>
    </physiologicalReaction>
</comment>